<keyword evidence="11 13" id="KW-1015">Disulfide bond</keyword>
<feature type="disulfide bond" evidence="13">
    <location>
        <begin position="341"/>
        <end position="350"/>
    </location>
</feature>
<dbReference type="InterPro" id="IPR009030">
    <property type="entry name" value="Growth_fac_rcpt_cys_sf"/>
</dbReference>
<feature type="domain" description="EGF-like" evidence="15">
    <location>
        <begin position="391"/>
        <end position="426"/>
    </location>
</feature>
<keyword evidence="6" id="KW-0732">Signal</keyword>
<dbReference type="InterPro" id="IPR013032">
    <property type="entry name" value="EGF-like_CS"/>
</dbReference>
<dbReference type="GO" id="GO:0005886">
    <property type="term" value="C:plasma membrane"/>
    <property type="evidence" value="ECO:0007669"/>
    <property type="project" value="UniProtKB-SubCell"/>
</dbReference>
<dbReference type="FunFam" id="2.10.25.10:FF:000143">
    <property type="entry name" value="Protein crumbs 1"/>
    <property type="match status" value="2"/>
</dbReference>
<dbReference type="PROSITE" id="PS01187">
    <property type="entry name" value="EGF_CA"/>
    <property type="match status" value="2"/>
</dbReference>
<dbReference type="SUPFAM" id="SSF57196">
    <property type="entry name" value="EGF/Laminin"/>
    <property type="match status" value="4"/>
</dbReference>
<keyword evidence="7" id="KW-0677">Repeat</keyword>
<dbReference type="Pfam" id="PF00431">
    <property type="entry name" value="CUB"/>
    <property type="match status" value="1"/>
</dbReference>
<evidence type="ECO:0000256" key="6">
    <source>
        <dbReference type="ARBA" id="ARBA00022729"/>
    </source>
</evidence>
<feature type="domain" description="CUB" evidence="14">
    <location>
        <begin position="200"/>
        <end position="316"/>
    </location>
</feature>
<evidence type="ECO:0000259" key="15">
    <source>
        <dbReference type="PROSITE" id="PS50026"/>
    </source>
</evidence>
<feature type="domain" description="EGF-like" evidence="15">
    <location>
        <begin position="541"/>
        <end position="576"/>
    </location>
</feature>
<evidence type="ECO:0000256" key="12">
    <source>
        <dbReference type="ARBA" id="ARBA00023180"/>
    </source>
</evidence>
<dbReference type="GO" id="GO:0007399">
    <property type="term" value="P:nervous system development"/>
    <property type="evidence" value="ECO:0007669"/>
    <property type="project" value="UniProtKB-ARBA"/>
</dbReference>
<dbReference type="PROSITE" id="PS00022">
    <property type="entry name" value="EGF_1"/>
    <property type="match status" value="13"/>
</dbReference>
<keyword evidence="2" id="KW-1003">Cell membrane</keyword>
<dbReference type="Gene3D" id="2.10.25.10">
    <property type="entry name" value="Laminin"/>
    <property type="match status" value="12"/>
</dbReference>
<keyword evidence="10" id="KW-0472">Membrane</keyword>
<dbReference type="AlphaFoldDB" id="A0A8B7YYX4"/>
<feature type="disulfide bond" evidence="13">
    <location>
        <begin position="728"/>
        <end position="737"/>
    </location>
</feature>
<keyword evidence="12" id="KW-0325">Glycoprotein</keyword>
<dbReference type="InterPro" id="IPR000152">
    <property type="entry name" value="EGF-type_Asp/Asn_hydroxyl_site"/>
</dbReference>
<evidence type="ECO:0000256" key="4">
    <source>
        <dbReference type="ARBA" id="ARBA00022692"/>
    </source>
</evidence>
<sequence length="862" mass="92810">MPWCTAVIAIQFIEVDTSLKEPAAESMLRLFLLVVALGQSILALPTADEQNELYNGLHLLQRLLEADNAEDQLDTRVTCPKPCVHGTCYQSKYCRSCPPRCRCDKGWEGDDCSLAVDECRSNPCQNGALCLDREAGYKCKCEEGYIGRHCENYFPLDLRCSPDTCTDAPCVPRADLRPFCKCSDGQHGKFCELQKIRVDCKPESNRYIYDQREGYITSPGYPKPYGHMDRCPFIIGSPNAKRIEIRFEDIDINFENSQAYLDYAPGGALDFRGGTISVRDALNQTFVINDDKVSVFFQSNSNQNNQKGFRMHYKITYVGCDSKPCQNGICRDEENGFICKCPAGYEGELCETNIDECASNPCSESSTCVDGDNGFSCQCAEDFTGTQCETKITPCSSNPCQNGICTDELDGFSCECSPGYEGNLCETDIDECSSTPCQNGAECVDGVNMFTCNCAPGYEGSLCQTDIDECSSNPCLNGVCHDEVNGFSCECSPGYEGDLCETNIDECSSNPCKNGGTCVDGVNNVSCSCAAGFTGAVCEIDIDECDSNPCQNGVCIEGVDSFTCECSPGYEGANCETNIDECASDPCLNGATCVDDINRVLCTCAAGFTGVLCETENKPQPTIAINACDSNPCQNGVCRSEVDGFSCECSEGFEGDLCDSAVKKTKGCTTNPCKNGICIGHGVNGFKCACSPGFEGTLCEINIDECDSAPCQNGAKCVDGINKVYCVCTVGFTGELCESVQPKGQLPSAGSDVKTQTSFLQVNLVTEYCVKKVIVHKSGDCTGDRLTGAVVRGGTSSTSLTNRGVCGTPLTAQQAEVRRSTVDFVCDPPMTAKFVTVDIPLLRLTQQPLCEVTIEQATPGPC</sequence>
<dbReference type="KEGG" id="aplc:110983541"/>
<feature type="domain" description="EGF-like" evidence="15">
    <location>
        <begin position="664"/>
        <end position="700"/>
    </location>
</feature>
<feature type="domain" description="EGF-like" evidence="15">
    <location>
        <begin position="578"/>
        <end position="614"/>
    </location>
</feature>
<feature type="domain" description="EGF-like" evidence="15">
    <location>
        <begin position="115"/>
        <end position="151"/>
    </location>
</feature>
<dbReference type="PROSITE" id="PS01180">
    <property type="entry name" value="CUB"/>
    <property type="match status" value="1"/>
</dbReference>
<feature type="disulfide bond" evidence="13">
    <location>
        <begin position="566"/>
        <end position="575"/>
    </location>
</feature>
<dbReference type="GO" id="GO:0030855">
    <property type="term" value="P:epithelial cell differentiation"/>
    <property type="evidence" value="ECO:0007669"/>
    <property type="project" value="UniProtKB-ARBA"/>
</dbReference>
<evidence type="ECO:0000256" key="3">
    <source>
        <dbReference type="ARBA" id="ARBA00022536"/>
    </source>
</evidence>
<dbReference type="PROSITE" id="PS50026">
    <property type="entry name" value="EGF_3"/>
    <property type="match status" value="12"/>
</dbReference>
<feature type="disulfide bond" evidence="13">
    <location>
        <begin position="470"/>
        <end position="480"/>
    </location>
</feature>
<dbReference type="PROSITE" id="PS00010">
    <property type="entry name" value="ASX_HYDROXYL"/>
    <property type="match status" value="6"/>
</dbReference>
<feature type="domain" description="EGF-like" evidence="15">
    <location>
        <begin position="353"/>
        <end position="389"/>
    </location>
</feature>
<comment type="subcellular location">
    <subcellularLocation>
        <location evidence="1">Cell membrane</location>
        <topology evidence="1">Single-pass type I membrane protein</topology>
    </subcellularLocation>
</comment>
<dbReference type="Pfam" id="PF12661">
    <property type="entry name" value="hEGF"/>
    <property type="match status" value="1"/>
</dbReference>
<feature type="disulfide bond" evidence="13">
    <location>
        <begin position="668"/>
        <end position="678"/>
    </location>
</feature>
<feature type="disulfide bond" evidence="13">
    <location>
        <begin position="454"/>
        <end position="463"/>
    </location>
</feature>
<dbReference type="PRINTS" id="PR00010">
    <property type="entry name" value="EGFBLOOD"/>
</dbReference>
<feature type="disulfide bond" evidence="13">
    <location>
        <begin position="649"/>
        <end position="658"/>
    </location>
</feature>
<dbReference type="Gene3D" id="2.60.120.290">
    <property type="entry name" value="Spermadhesin, CUB domain"/>
    <property type="match status" value="1"/>
</dbReference>
<dbReference type="RefSeq" id="XP_022098548.1">
    <property type="nucleotide sequence ID" value="XM_022242856.1"/>
</dbReference>
<reference evidence="17" key="1">
    <citation type="submission" date="2025-08" db="UniProtKB">
        <authorList>
            <consortium name="RefSeq"/>
        </authorList>
    </citation>
    <scope>IDENTIFICATION</scope>
</reference>
<feature type="disulfide bond" evidence="13">
    <location>
        <begin position="628"/>
        <end position="638"/>
    </location>
</feature>
<evidence type="ECO:0000256" key="2">
    <source>
        <dbReference type="ARBA" id="ARBA00022475"/>
    </source>
</evidence>
<dbReference type="FunFam" id="2.10.25.10:FF:000279">
    <property type="entry name" value="Neurogenic locus notch 1"/>
    <property type="match status" value="1"/>
</dbReference>
<dbReference type="GO" id="GO:0005112">
    <property type="term" value="F:Notch binding"/>
    <property type="evidence" value="ECO:0007669"/>
    <property type="project" value="TreeGrafter"/>
</dbReference>
<dbReference type="SUPFAM" id="SSF57184">
    <property type="entry name" value="Growth factor receptor domain"/>
    <property type="match status" value="2"/>
</dbReference>
<dbReference type="CDD" id="cd00041">
    <property type="entry name" value="CUB"/>
    <property type="match status" value="1"/>
</dbReference>
<dbReference type="FunFam" id="2.10.25.10:FF:000391">
    <property type="entry name" value="Weary, isoform C"/>
    <property type="match status" value="1"/>
</dbReference>
<feature type="disulfide bond" evidence="13">
    <location>
        <begin position="690"/>
        <end position="699"/>
    </location>
</feature>
<dbReference type="GO" id="GO:0007219">
    <property type="term" value="P:Notch signaling pathway"/>
    <property type="evidence" value="ECO:0007669"/>
    <property type="project" value="TreeGrafter"/>
</dbReference>
<dbReference type="Pfam" id="PF00008">
    <property type="entry name" value="EGF"/>
    <property type="match status" value="11"/>
</dbReference>
<feature type="domain" description="EGF-like" evidence="15">
    <location>
        <begin position="702"/>
        <end position="738"/>
    </location>
</feature>
<organism evidence="16 17">
    <name type="scientific">Acanthaster planci</name>
    <name type="common">Crown-of-thorns starfish</name>
    <dbReference type="NCBI Taxonomy" id="133434"/>
    <lineage>
        <taxon>Eukaryota</taxon>
        <taxon>Metazoa</taxon>
        <taxon>Echinodermata</taxon>
        <taxon>Eleutherozoa</taxon>
        <taxon>Asterozoa</taxon>
        <taxon>Asteroidea</taxon>
        <taxon>Valvatacea</taxon>
        <taxon>Valvatida</taxon>
        <taxon>Acanthasteridae</taxon>
        <taxon>Acanthaster</taxon>
    </lineage>
</organism>
<dbReference type="GO" id="GO:0005509">
    <property type="term" value="F:calcium ion binding"/>
    <property type="evidence" value="ECO:0007669"/>
    <property type="project" value="InterPro"/>
</dbReference>
<evidence type="ECO:0000313" key="17">
    <source>
        <dbReference type="RefSeq" id="XP_022098548.1"/>
    </source>
</evidence>
<feature type="disulfide bond" evidence="13">
    <location>
        <begin position="545"/>
        <end position="555"/>
    </location>
</feature>
<dbReference type="InterPro" id="IPR000742">
    <property type="entry name" value="EGF"/>
</dbReference>
<dbReference type="PROSITE" id="PS01186">
    <property type="entry name" value="EGF_2"/>
    <property type="match status" value="11"/>
</dbReference>
<evidence type="ECO:0000256" key="10">
    <source>
        <dbReference type="ARBA" id="ARBA00023136"/>
    </source>
</evidence>
<evidence type="ECO:0000256" key="11">
    <source>
        <dbReference type="ARBA" id="ARBA00023157"/>
    </source>
</evidence>
<evidence type="ECO:0000256" key="8">
    <source>
        <dbReference type="ARBA" id="ARBA00022837"/>
    </source>
</evidence>
<dbReference type="SMART" id="SM00181">
    <property type="entry name" value="EGF"/>
    <property type="match status" value="14"/>
</dbReference>
<feature type="domain" description="EGF-like" evidence="15">
    <location>
        <begin position="503"/>
        <end position="539"/>
    </location>
</feature>
<feature type="disulfide bond" evidence="13">
    <location>
        <begin position="604"/>
        <end position="613"/>
    </location>
</feature>
<proteinExistence type="predicted"/>
<feature type="disulfide bond" evidence="13">
    <location>
        <begin position="416"/>
        <end position="425"/>
    </location>
</feature>
<keyword evidence="5" id="KW-0479">Metal-binding</keyword>
<protein>
    <submittedName>
        <fullName evidence="17">Fibropellin-1-like</fullName>
    </submittedName>
</protein>
<keyword evidence="9" id="KW-1133">Transmembrane helix</keyword>
<name>A0A8B7YYX4_ACAPL</name>
<evidence type="ECO:0000256" key="5">
    <source>
        <dbReference type="ARBA" id="ARBA00022723"/>
    </source>
</evidence>
<dbReference type="SUPFAM" id="SSF49854">
    <property type="entry name" value="Spermadhesin, CUB domain"/>
    <property type="match status" value="1"/>
</dbReference>
<dbReference type="SMART" id="SM00042">
    <property type="entry name" value="CUB"/>
    <property type="match status" value="1"/>
</dbReference>
<dbReference type="SUPFAM" id="SSF49785">
    <property type="entry name" value="Galactose-binding domain-like"/>
    <property type="match status" value="1"/>
</dbReference>
<feature type="disulfide bond" evidence="13">
    <location>
        <begin position="379"/>
        <end position="388"/>
    </location>
</feature>
<dbReference type="InterPro" id="IPR001881">
    <property type="entry name" value="EGF-like_Ca-bd_dom"/>
</dbReference>
<dbReference type="FunFam" id="2.10.25.10:FF:000006">
    <property type="entry name" value="Versican core protein-like isoform 1"/>
    <property type="match status" value="1"/>
</dbReference>
<dbReference type="GO" id="GO:0009653">
    <property type="term" value="P:anatomical structure morphogenesis"/>
    <property type="evidence" value="ECO:0007669"/>
    <property type="project" value="UniProtKB-ARBA"/>
</dbReference>
<keyword evidence="3 13" id="KW-0245">EGF-like domain</keyword>
<feature type="domain" description="EGF-like" evidence="15">
    <location>
        <begin position="624"/>
        <end position="659"/>
    </location>
</feature>
<comment type="caution">
    <text evidence="13">Lacks conserved residue(s) required for the propagation of feature annotation.</text>
</comment>
<dbReference type="InterPro" id="IPR035914">
    <property type="entry name" value="Sperma_CUB_dom_sf"/>
</dbReference>
<feature type="domain" description="EGF-like" evidence="15">
    <location>
        <begin position="428"/>
        <end position="464"/>
    </location>
</feature>
<keyword evidence="4" id="KW-0812">Transmembrane</keyword>
<gene>
    <name evidence="17" type="primary">LOC110983541</name>
</gene>
<evidence type="ECO:0000256" key="1">
    <source>
        <dbReference type="ARBA" id="ARBA00004251"/>
    </source>
</evidence>
<feature type="domain" description="EGF-like" evidence="15">
    <location>
        <begin position="316"/>
        <end position="351"/>
    </location>
</feature>
<evidence type="ECO:0000256" key="9">
    <source>
        <dbReference type="ARBA" id="ARBA00022989"/>
    </source>
</evidence>
<evidence type="ECO:0000256" key="7">
    <source>
        <dbReference type="ARBA" id="ARBA00022737"/>
    </source>
</evidence>
<dbReference type="Proteomes" id="UP000694845">
    <property type="component" value="Unplaced"/>
</dbReference>
<keyword evidence="16" id="KW-1185">Reference proteome</keyword>
<evidence type="ECO:0000313" key="16">
    <source>
        <dbReference type="Proteomes" id="UP000694845"/>
    </source>
</evidence>
<evidence type="ECO:0000259" key="14">
    <source>
        <dbReference type="PROSITE" id="PS01180"/>
    </source>
</evidence>
<feature type="disulfide bond" evidence="13">
    <location>
        <begin position="141"/>
        <end position="150"/>
    </location>
</feature>
<dbReference type="FunFam" id="2.10.25.10:FF:000472">
    <property type="entry name" value="Uncharacterized protein, isoform A"/>
    <property type="match status" value="1"/>
</dbReference>
<evidence type="ECO:0000256" key="13">
    <source>
        <dbReference type="PROSITE-ProRule" id="PRU00076"/>
    </source>
</evidence>
<keyword evidence="8" id="KW-0106">Calcium</keyword>
<dbReference type="InterPro" id="IPR008979">
    <property type="entry name" value="Galactose-bd-like_sf"/>
</dbReference>
<dbReference type="SMART" id="SM00607">
    <property type="entry name" value="FTP"/>
    <property type="match status" value="1"/>
</dbReference>
<feature type="disulfide bond" evidence="13">
    <location>
        <begin position="529"/>
        <end position="538"/>
    </location>
</feature>
<dbReference type="OrthoDB" id="5947595at2759"/>
<dbReference type="InterPro" id="IPR018097">
    <property type="entry name" value="EGF_Ca-bd_CS"/>
</dbReference>
<dbReference type="GO" id="GO:0120025">
    <property type="term" value="C:plasma membrane bounded cell projection"/>
    <property type="evidence" value="ECO:0007669"/>
    <property type="project" value="UniProtKB-ARBA"/>
</dbReference>
<accession>A0A8B7YYX4</accession>
<feature type="domain" description="EGF-like" evidence="15">
    <location>
        <begin position="466"/>
        <end position="501"/>
    </location>
</feature>
<dbReference type="FunFam" id="2.10.25.10:FF:000434">
    <property type="entry name" value="Predicted protein"/>
    <property type="match status" value="3"/>
</dbReference>
<dbReference type="PANTHER" id="PTHR12916">
    <property type="entry name" value="CYTOCHROME C OXIDASE POLYPEPTIDE VIC-2"/>
    <property type="match status" value="1"/>
</dbReference>
<dbReference type="FunFam" id="2.10.25.10:FF:000123">
    <property type="entry name" value="Crumbs homolog 1 (Drosophila)"/>
    <property type="match status" value="1"/>
</dbReference>
<dbReference type="GeneID" id="110983541"/>
<feature type="disulfide bond" evidence="13">
    <location>
        <begin position="491"/>
        <end position="500"/>
    </location>
</feature>
<feature type="disulfide bond" evidence="13">
    <location>
        <begin position="395"/>
        <end position="405"/>
    </location>
</feature>
<feature type="disulfide bond" evidence="13">
    <location>
        <begin position="320"/>
        <end position="330"/>
    </location>
</feature>
<dbReference type="PANTHER" id="PTHR12916:SF9">
    <property type="entry name" value="NEUROGENIC LOCUS NOTCH HOMOLOG PROTEIN 1-RELATED"/>
    <property type="match status" value="1"/>
</dbReference>
<dbReference type="CDD" id="cd00054">
    <property type="entry name" value="EGF_CA"/>
    <property type="match status" value="11"/>
</dbReference>
<dbReference type="InterPro" id="IPR000859">
    <property type="entry name" value="CUB_dom"/>
</dbReference>
<dbReference type="OMA" id="CEHARNC"/>
<dbReference type="SMART" id="SM00179">
    <property type="entry name" value="EGF_CA"/>
    <property type="match status" value="12"/>
</dbReference>
<dbReference type="FunFam" id="2.10.25.10:FF:000247">
    <property type="entry name" value="Delta/notch like EGF repeat containing"/>
    <property type="match status" value="1"/>
</dbReference>
<dbReference type="InterPro" id="IPR006585">
    <property type="entry name" value="FTP1"/>
</dbReference>